<feature type="region of interest" description="Disordered" evidence="1">
    <location>
        <begin position="957"/>
        <end position="981"/>
    </location>
</feature>
<evidence type="ECO:0000313" key="3">
    <source>
        <dbReference type="EMBL" id="CAH1236069.1"/>
    </source>
</evidence>
<gene>
    <name evidence="3" type="ORF">DIABBA_LOCUS819</name>
</gene>
<feature type="transmembrane region" description="Helical" evidence="2">
    <location>
        <begin position="1368"/>
        <end position="1401"/>
    </location>
</feature>
<sequence>MDEDFQNKHALKIHGLKGRAFSDSDSDEGMDTEDYKEYEPPPIDIENCHVYTVTESNQCEEGNAVAANPWHNIPQKTAAIHQNVPQNEENMSKEIIADKEDSKINKKKKKSSGQLVNLNQLKGCLQLSEKSSHIYDIIKAHNQFPTVSESSKKEMEELEKKFKNTKPYVHTTGPVPVSIKDLVRALVVAFLFKIDVQDSTIDMFEITTNICVLENNLKLHFRNMMTQIMITPDNVLFFEFYQKLERLVLQRYQEVHQTHLNGQLSRTVSPIDMLQNQVKKDDNSITKQDTHNQVLEYSFDNIQVLDDVLQLSSEAVQIYFSIKKHSQLSSTVTQKRDSPLISEKIQMHLENSFLFAKPCPDWSVYTKIKELVRAITVALLFGINVSKLFIHHLKTKILQIDIVPCLLEIEVRVNFREIMVPLQVPPEDPIFFKLYTKLEDVIIQRNVQYSTLLHDNVGNTKKNTEVSKPIGKISIRKSVLKRLSDLKCLKANLNLSKIAAQIYIIIRSENQFVCHKDRIFSAISDEHRRLIEKQYSQSAGKTICHKSDLPSELSVKDLVRAVSVAFLFEIDIKTSINDLCKFEVNPDTLKREVKLHFKQMMTHFTIIPNDQIFSVLYKKVEKFLIPEVIDLIRAPSLLQLYNPLDPASNFYSCGCDQNIEDVLPTLDNTYSAGNLLPDLCLSNNFMLHYAPTNIQNNLTSYKVDSQPKSTGPFQNYDKDFPSLSETSRKTHRTQIIDNTQETEVPNLNLTNNVARPGDDLNVTNRVVLPSTGAIPKENILKEKKKRKRTKKKGNQSNDLQQLLLDALNKTSKKVEVKNTEDTEKKMVLPNYSNEAVSINQDCSTEDSELRKMLLRPRNNGEVQSRLNAQNENSKKKSVNKKCLDNLSSTVSKNENEAKIDRFFENAAFYIPSLGSRTNPSIIDSDEGASIWSQLSDTPLVLSDINENETIIQPTIIESQSMSDTQNENNMENGYNSEHPDDLSYNMSPDSVTEHHSTNDSVSRLHIQTPSTYSREDVQFDNQPVETSTELRKMLTTPTNNGEVEIQSKLNAQKENRKKKAVKKKCLDNLSSTASKNKVRLRVKSVAEINDSLHDAAFYIPSLEIGTYPRVIDSDDGASIWSQLSDTPLVLSEINENETIIQPTIIESQSMSDTHIENNRENGYNREHPDGLTYSMSSHSVTEADIDRYEHHSTNEIPSVSGVHIQAPSTLSLEDVQFDNQPVETSTGVIDSDDGMSDTQNENNMENGYNREHSDGLTYSMSSHSVTEANIDRYEHHSTNEIPSVSGVHIQAPSTLSSEDVQFDNQLVETSTDTTDNTIELNTTHEEYLPGISHVEENVHATNNALVPYTNCESVMPEDLLLSRIRYLLILYFSIVLGTSFLDWILANSFSILMVILVVLFVK</sequence>
<keyword evidence="2" id="KW-1133">Transmembrane helix</keyword>
<keyword evidence="2" id="KW-0472">Membrane</keyword>
<evidence type="ECO:0000313" key="4">
    <source>
        <dbReference type="Proteomes" id="UP001153709"/>
    </source>
</evidence>
<dbReference type="EMBL" id="OU898276">
    <property type="protein sequence ID" value="CAH1236069.1"/>
    <property type="molecule type" value="Genomic_DNA"/>
</dbReference>
<evidence type="ECO:0000256" key="2">
    <source>
        <dbReference type="SAM" id="Phobius"/>
    </source>
</evidence>
<keyword evidence="2" id="KW-0812">Transmembrane</keyword>
<protein>
    <submittedName>
        <fullName evidence="3">Uncharacterized protein</fullName>
    </submittedName>
</protein>
<evidence type="ECO:0000256" key="1">
    <source>
        <dbReference type="SAM" id="MobiDB-lite"/>
    </source>
</evidence>
<feature type="region of interest" description="Disordered" evidence="1">
    <location>
        <begin position="1"/>
        <end position="41"/>
    </location>
</feature>
<dbReference type="OrthoDB" id="6791798at2759"/>
<proteinExistence type="predicted"/>
<accession>A0A9P0E0J6</accession>
<keyword evidence="4" id="KW-1185">Reference proteome</keyword>
<organism evidence="3 4">
    <name type="scientific">Diabrotica balteata</name>
    <name type="common">Banded cucumber beetle</name>
    <dbReference type="NCBI Taxonomy" id="107213"/>
    <lineage>
        <taxon>Eukaryota</taxon>
        <taxon>Metazoa</taxon>
        <taxon>Ecdysozoa</taxon>
        <taxon>Arthropoda</taxon>
        <taxon>Hexapoda</taxon>
        <taxon>Insecta</taxon>
        <taxon>Pterygota</taxon>
        <taxon>Neoptera</taxon>
        <taxon>Endopterygota</taxon>
        <taxon>Coleoptera</taxon>
        <taxon>Polyphaga</taxon>
        <taxon>Cucujiformia</taxon>
        <taxon>Chrysomeloidea</taxon>
        <taxon>Chrysomelidae</taxon>
        <taxon>Galerucinae</taxon>
        <taxon>Diabroticina</taxon>
        <taxon>Diabroticites</taxon>
        <taxon>Diabrotica</taxon>
    </lineage>
</organism>
<feature type="region of interest" description="Disordered" evidence="1">
    <location>
        <begin position="1225"/>
        <end position="1255"/>
    </location>
</feature>
<name>A0A9P0E0J6_DIABA</name>
<feature type="region of interest" description="Disordered" evidence="1">
    <location>
        <begin position="710"/>
        <end position="729"/>
    </location>
</feature>
<feature type="compositionally biased region" description="Polar residues" evidence="1">
    <location>
        <begin position="957"/>
        <end position="975"/>
    </location>
</feature>
<feature type="compositionally biased region" description="Polar residues" evidence="1">
    <location>
        <begin position="1236"/>
        <end position="1246"/>
    </location>
</feature>
<dbReference type="Proteomes" id="UP001153709">
    <property type="component" value="Chromosome 1"/>
</dbReference>
<reference evidence="3" key="1">
    <citation type="submission" date="2022-01" db="EMBL/GenBank/DDBJ databases">
        <authorList>
            <person name="King R."/>
        </authorList>
    </citation>
    <scope>NUCLEOTIDE SEQUENCE</scope>
</reference>